<sequence length="103" mass="11209">MPARGGLYVTMRLTILSTAFPNYRIPTMCKVPDGWTLVPIEPTKEMIETGSYADWVGCIESREGLSILPSAPGDAEDEDITDRKLKGGIWAAMLSAAPKPPKD</sequence>
<organism evidence="1 2">
    <name type="scientific">Cupriavidus basilensis</name>
    <dbReference type="NCBI Taxonomy" id="68895"/>
    <lineage>
        <taxon>Bacteria</taxon>
        <taxon>Pseudomonadati</taxon>
        <taxon>Pseudomonadota</taxon>
        <taxon>Betaproteobacteria</taxon>
        <taxon>Burkholderiales</taxon>
        <taxon>Burkholderiaceae</taxon>
        <taxon>Cupriavidus</taxon>
    </lineage>
</organism>
<proteinExistence type="predicted"/>
<dbReference type="Proteomes" id="UP001216674">
    <property type="component" value="Unassembled WGS sequence"/>
</dbReference>
<name>A0ABT6AY32_9BURK</name>
<keyword evidence="2" id="KW-1185">Reference proteome</keyword>
<evidence type="ECO:0000313" key="1">
    <source>
        <dbReference type="EMBL" id="MDF3837162.1"/>
    </source>
</evidence>
<gene>
    <name evidence="1" type="ORF">P3W85_30025</name>
</gene>
<reference evidence="1 2" key="1">
    <citation type="submission" date="2023-03" db="EMBL/GenBank/DDBJ databases">
        <title>Draft assemblies of triclosan tolerant bacteria isolated from returned activated sludge.</title>
        <authorList>
            <person name="Van Hamelsveld S."/>
        </authorList>
    </citation>
    <scope>NUCLEOTIDE SEQUENCE [LARGE SCALE GENOMIC DNA]</scope>
    <source>
        <strain evidence="1 2">GW210010_S58</strain>
    </source>
</reference>
<evidence type="ECO:0000313" key="2">
    <source>
        <dbReference type="Proteomes" id="UP001216674"/>
    </source>
</evidence>
<protein>
    <submittedName>
        <fullName evidence="1">Uncharacterized protein</fullName>
    </submittedName>
</protein>
<accession>A0ABT6AY32</accession>
<comment type="caution">
    <text evidence="1">The sequence shown here is derived from an EMBL/GenBank/DDBJ whole genome shotgun (WGS) entry which is preliminary data.</text>
</comment>
<dbReference type="EMBL" id="JARJLM010000484">
    <property type="protein sequence ID" value="MDF3837162.1"/>
    <property type="molecule type" value="Genomic_DNA"/>
</dbReference>